<dbReference type="EMBL" id="LTDF01000138">
    <property type="protein sequence ID" value="KXT45224.1"/>
    <property type="molecule type" value="Genomic_DNA"/>
</dbReference>
<evidence type="ECO:0000313" key="1">
    <source>
        <dbReference type="EMBL" id="KXT45224.1"/>
    </source>
</evidence>
<name>A0A139L198_9BACE</name>
<dbReference type="RefSeq" id="WP_156482082.1">
    <property type="nucleotide sequence ID" value="NZ_KQ968725.1"/>
</dbReference>
<dbReference type="AlphaFoldDB" id="A0A139L198"/>
<gene>
    <name evidence="1" type="ORF">HMPREF2531_03723</name>
</gene>
<sequence>MKTNTMKALSANELRNVNGGYGCNFVTNPDGRIHIEDFYKIPGLDVPFDIGRPPIFI</sequence>
<comment type="caution">
    <text evidence="1">The sequence shown here is derived from an EMBL/GenBank/DDBJ whole genome shotgun (WGS) entry which is preliminary data.</text>
</comment>
<dbReference type="PATRIC" id="fig|329854.7.peg.3785"/>
<reference evidence="1 2" key="1">
    <citation type="submission" date="2016-02" db="EMBL/GenBank/DDBJ databases">
        <authorList>
            <person name="Wen L."/>
            <person name="He K."/>
            <person name="Yang H."/>
        </authorList>
    </citation>
    <scope>NUCLEOTIDE SEQUENCE [LARGE SCALE GENOMIC DNA]</scope>
    <source>
        <strain evidence="1 2">KLE1704</strain>
    </source>
</reference>
<proteinExistence type="predicted"/>
<organism evidence="1">
    <name type="scientific">Bacteroides intestinalis</name>
    <dbReference type="NCBI Taxonomy" id="329854"/>
    <lineage>
        <taxon>Bacteria</taxon>
        <taxon>Pseudomonadati</taxon>
        <taxon>Bacteroidota</taxon>
        <taxon>Bacteroidia</taxon>
        <taxon>Bacteroidales</taxon>
        <taxon>Bacteroidaceae</taxon>
        <taxon>Bacteroides</taxon>
    </lineage>
</organism>
<evidence type="ECO:0000313" key="2">
    <source>
        <dbReference type="Proteomes" id="UP000070319"/>
    </source>
</evidence>
<protein>
    <submittedName>
        <fullName evidence="1">Bacteriocin-type signal sequence</fullName>
    </submittedName>
</protein>
<accession>A0A139L198</accession>
<dbReference type="Proteomes" id="UP000070319">
    <property type="component" value="Unassembled WGS sequence"/>
</dbReference>